<evidence type="ECO:0000256" key="1">
    <source>
        <dbReference type="SAM" id="Phobius"/>
    </source>
</evidence>
<dbReference type="InterPro" id="IPR011055">
    <property type="entry name" value="Dup_hybrid_motif"/>
</dbReference>
<dbReference type="EMBL" id="CP003282">
    <property type="protein sequence ID" value="AFG38002.1"/>
    <property type="molecule type" value="Genomic_DNA"/>
</dbReference>
<gene>
    <name evidence="3" type="ordered locus">Spiaf_1951</name>
</gene>
<reference evidence="4" key="1">
    <citation type="journal article" date="2013" name="Stand. Genomic Sci.">
        <title>Complete genome sequence of the halophilic bacterium Spirochaeta africana type strain (Z-7692(T)) from the alkaline Lake Magadi in the East African Rift.</title>
        <authorList>
            <person name="Liolos K."/>
            <person name="Abt B."/>
            <person name="Scheuner C."/>
            <person name="Teshima H."/>
            <person name="Held B."/>
            <person name="Lapidus A."/>
            <person name="Nolan M."/>
            <person name="Lucas S."/>
            <person name="Deshpande S."/>
            <person name="Cheng J.F."/>
            <person name="Tapia R."/>
            <person name="Goodwin L.A."/>
            <person name="Pitluck S."/>
            <person name="Pagani I."/>
            <person name="Ivanova N."/>
            <person name="Mavromatis K."/>
            <person name="Mikhailova N."/>
            <person name="Huntemann M."/>
            <person name="Pati A."/>
            <person name="Chen A."/>
            <person name="Palaniappan K."/>
            <person name="Land M."/>
            <person name="Rohde M."/>
            <person name="Tindall B.J."/>
            <person name="Detter J.C."/>
            <person name="Goker M."/>
            <person name="Bristow J."/>
            <person name="Eisen J.A."/>
            <person name="Markowitz V."/>
            <person name="Hugenholtz P."/>
            <person name="Woyke T."/>
            <person name="Klenk H.P."/>
            <person name="Kyrpides N.C."/>
        </authorList>
    </citation>
    <scope>NUCLEOTIDE SEQUENCE</scope>
    <source>
        <strain evidence="4">ATCC 700263 / DSM 8902 / Z-7692</strain>
    </source>
</reference>
<dbReference type="Proteomes" id="UP000007383">
    <property type="component" value="Chromosome"/>
</dbReference>
<dbReference type="STRING" id="889378.Spiaf_1951"/>
<proteinExistence type="predicted"/>
<keyword evidence="1" id="KW-0472">Membrane</keyword>
<keyword evidence="1" id="KW-0812">Transmembrane</keyword>
<dbReference type="eggNOG" id="COG0739">
    <property type="taxonomic scope" value="Bacteria"/>
</dbReference>
<evidence type="ECO:0000313" key="4">
    <source>
        <dbReference type="Proteomes" id="UP000007383"/>
    </source>
</evidence>
<name>H9UKF9_SPIAZ</name>
<dbReference type="AlphaFoldDB" id="H9UKF9"/>
<dbReference type="InterPro" id="IPR050570">
    <property type="entry name" value="Cell_wall_metabolism_enzyme"/>
</dbReference>
<dbReference type="HOGENOM" id="CLU_029425_2_4_12"/>
<dbReference type="PANTHER" id="PTHR21666:SF270">
    <property type="entry name" value="MUREIN HYDROLASE ACTIVATOR ENVC"/>
    <property type="match status" value="1"/>
</dbReference>
<dbReference type="SUPFAM" id="SSF51261">
    <property type="entry name" value="Duplicated hybrid motif"/>
    <property type="match status" value="1"/>
</dbReference>
<feature type="domain" description="M23ase beta-sheet core" evidence="2">
    <location>
        <begin position="220"/>
        <end position="316"/>
    </location>
</feature>
<dbReference type="InterPro" id="IPR016047">
    <property type="entry name" value="M23ase_b-sheet_dom"/>
</dbReference>
<protein>
    <submittedName>
        <fullName evidence="3">Metalloendopeptidase-like membrane protein</fullName>
    </submittedName>
</protein>
<feature type="transmembrane region" description="Helical" evidence="1">
    <location>
        <begin position="47"/>
        <end position="71"/>
    </location>
</feature>
<evidence type="ECO:0000259" key="2">
    <source>
        <dbReference type="Pfam" id="PF01551"/>
    </source>
</evidence>
<dbReference type="PANTHER" id="PTHR21666">
    <property type="entry name" value="PEPTIDASE-RELATED"/>
    <property type="match status" value="1"/>
</dbReference>
<dbReference type="KEGG" id="sfc:Spiaf_1951"/>
<dbReference type="Pfam" id="PF01551">
    <property type="entry name" value="Peptidase_M23"/>
    <property type="match status" value="1"/>
</dbReference>
<sequence length="337" mass="37035">MNQDSREKKPGKRGIFGFIRSVFASPQRTFTVMVVPHSHKKSFHIKINIYAVLLVMVVAALVVVSFIVLAAEYTASDTLQVQQRQADQQAEAELERVIGEIGRLQQQTREFDAAMSQALTRFGLESADTGSGRPADGDLGDLFGLQEVQDGDFRELYNLQQMRSSLESSLEPMQRIYAAVQDQQDLLEDIPHLWPIQHGKGTVVSGFGPGFHPVFDVWHINRGVKIAVPGFGNPVISAANGTVAAVRFDPAERGWYVRIEHRYGISTQYAHLNGVFVSEGERVSQGQAIGEVGDTGYVTAPQLGFEIMLGSDMLDPADFILSADSAGRWTGPRRSGT</sequence>
<dbReference type="CDD" id="cd12797">
    <property type="entry name" value="M23_peptidase"/>
    <property type="match status" value="1"/>
</dbReference>
<dbReference type="Gene3D" id="2.70.70.10">
    <property type="entry name" value="Glucose Permease (Domain IIA)"/>
    <property type="match status" value="1"/>
</dbReference>
<accession>H9UKF9</accession>
<organism evidence="3 4">
    <name type="scientific">Spirochaeta africana (strain ATCC 700263 / DSM 8902 / Z-7692)</name>
    <dbReference type="NCBI Taxonomy" id="889378"/>
    <lineage>
        <taxon>Bacteria</taxon>
        <taxon>Pseudomonadati</taxon>
        <taxon>Spirochaetota</taxon>
        <taxon>Spirochaetia</taxon>
        <taxon>Spirochaetales</taxon>
        <taxon>Spirochaetaceae</taxon>
        <taxon>Spirochaeta</taxon>
    </lineage>
</organism>
<evidence type="ECO:0000313" key="3">
    <source>
        <dbReference type="EMBL" id="AFG38002.1"/>
    </source>
</evidence>
<keyword evidence="4" id="KW-1185">Reference proteome</keyword>
<dbReference type="GO" id="GO:0004222">
    <property type="term" value="F:metalloendopeptidase activity"/>
    <property type="evidence" value="ECO:0007669"/>
    <property type="project" value="TreeGrafter"/>
</dbReference>
<keyword evidence="1" id="KW-1133">Transmembrane helix</keyword>
<dbReference type="PATRIC" id="fig|889378.3.peg.1938"/>